<feature type="region of interest" description="Disordered" evidence="1">
    <location>
        <begin position="32"/>
        <end position="69"/>
    </location>
</feature>
<accession>A0A919BVI1</accession>
<feature type="compositionally biased region" description="Polar residues" evidence="1">
    <location>
        <begin position="56"/>
        <end position="66"/>
    </location>
</feature>
<dbReference type="Proteomes" id="UP000632849">
    <property type="component" value="Unassembled WGS sequence"/>
</dbReference>
<dbReference type="EMBL" id="BNBE01000003">
    <property type="protein sequence ID" value="GHG15397.1"/>
    <property type="molecule type" value="Genomic_DNA"/>
</dbReference>
<comment type="caution">
    <text evidence="2">The sequence shown here is derived from an EMBL/GenBank/DDBJ whole genome shotgun (WGS) entry which is preliminary data.</text>
</comment>
<name>A0A919BVI1_STRFL</name>
<keyword evidence="3" id="KW-1185">Reference proteome</keyword>
<evidence type="ECO:0000313" key="3">
    <source>
        <dbReference type="Proteomes" id="UP000632849"/>
    </source>
</evidence>
<gene>
    <name evidence="2" type="ORF">GCM10017667_56190</name>
</gene>
<reference evidence="2" key="1">
    <citation type="journal article" date="2014" name="Int. J. Syst. Evol. Microbiol.">
        <title>Complete genome sequence of Corynebacterium casei LMG S-19264T (=DSM 44701T), isolated from a smear-ripened cheese.</title>
        <authorList>
            <consortium name="US DOE Joint Genome Institute (JGI-PGF)"/>
            <person name="Walter F."/>
            <person name="Albersmeier A."/>
            <person name="Kalinowski J."/>
            <person name="Ruckert C."/>
        </authorList>
    </citation>
    <scope>NUCLEOTIDE SEQUENCE</scope>
    <source>
        <strain evidence="2">JCM 4122</strain>
    </source>
</reference>
<proteinExistence type="predicted"/>
<evidence type="ECO:0000256" key="1">
    <source>
        <dbReference type="SAM" id="MobiDB-lite"/>
    </source>
</evidence>
<sequence>MSDDITPDDIAAIRKEDGGLRALMRAQIAIGRARQQVPAQKTARRPTGRPPGAWPTGTTPKPQQPVQYPPGAWEAALGEYREWLRTADHPEFMDEGQTCGCTGCTPLTQKEDQ</sequence>
<feature type="region of interest" description="Disordered" evidence="1">
    <location>
        <begin position="94"/>
        <end position="113"/>
    </location>
</feature>
<dbReference type="AlphaFoldDB" id="A0A919BVI1"/>
<dbReference type="RefSeq" id="WP_190043605.1">
    <property type="nucleotide sequence ID" value="NZ_BNBE01000003.1"/>
</dbReference>
<reference evidence="2" key="2">
    <citation type="submission" date="2020-09" db="EMBL/GenBank/DDBJ databases">
        <authorList>
            <person name="Sun Q."/>
            <person name="Ohkuma M."/>
        </authorList>
    </citation>
    <scope>NUCLEOTIDE SEQUENCE</scope>
    <source>
        <strain evidence="2">JCM 4122</strain>
    </source>
</reference>
<evidence type="ECO:0000313" key="2">
    <source>
        <dbReference type="EMBL" id="GHG15397.1"/>
    </source>
</evidence>
<protein>
    <submittedName>
        <fullName evidence="2">Uncharacterized protein</fullName>
    </submittedName>
</protein>
<organism evidence="2 3">
    <name type="scientific">Streptomyces filamentosus</name>
    <name type="common">Streptomyces roseosporus</name>
    <dbReference type="NCBI Taxonomy" id="67294"/>
    <lineage>
        <taxon>Bacteria</taxon>
        <taxon>Bacillati</taxon>
        <taxon>Actinomycetota</taxon>
        <taxon>Actinomycetes</taxon>
        <taxon>Kitasatosporales</taxon>
        <taxon>Streptomycetaceae</taxon>
        <taxon>Streptomyces</taxon>
    </lineage>
</organism>